<reference evidence="1" key="1">
    <citation type="submission" date="2020-05" db="EMBL/GenBank/DDBJ databases">
        <authorList>
            <person name="Chiriac C."/>
            <person name="Salcher M."/>
            <person name="Ghai R."/>
            <person name="Kavagutti S V."/>
        </authorList>
    </citation>
    <scope>NUCLEOTIDE SEQUENCE</scope>
</reference>
<accession>A0A6J6ZJI4</accession>
<name>A0A6J6ZJI4_9ZZZZ</name>
<dbReference type="Pfam" id="PF00756">
    <property type="entry name" value="Esterase"/>
    <property type="match status" value="1"/>
</dbReference>
<dbReference type="InterPro" id="IPR000801">
    <property type="entry name" value="Esterase-like"/>
</dbReference>
<dbReference type="Gene3D" id="3.40.50.1820">
    <property type="entry name" value="alpha/beta hydrolase"/>
    <property type="match status" value="1"/>
</dbReference>
<evidence type="ECO:0000313" key="1">
    <source>
        <dbReference type="EMBL" id="CAB4819916.1"/>
    </source>
</evidence>
<organism evidence="1">
    <name type="scientific">freshwater metagenome</name>
    <dbReference type="NCBI Taxonomy" id="449393"/>
    <lineage>
        <taxon>unclassified sequences</taxon>
        <taxon>metagenomes</taxon>
        <taxon>ecological metagenomes</taxon>
    </lineage>
</organism>
<dbReference type="InterPro" id="IPR029058">
    <property type="entry name" value="AB_hydrolase_fold"/>
</dbReference>
<gene>
    <name evidence="1" type="ORF">UFOPK3004_01773</name>
</gene>
<sequence length="242" mass="28749">MNREYYKSWSNHLQRDMELLIFGHAGAKVLIFPSRLGRFYEYEKLGIVELLKHKIEQGWLQLYCVDSIDSESFYCNWAHPSGRIKRHIDFEKYILKEVLPFMQDRNRHDCVIAHGLSLGAYHAANIVFRNPQFFKKLVACSGRYDLTLNVEYFHDLFDGFYNEDIYFNTPVHYLPNLDCASQLNMIREIDITLAIGKEDPFLRNNEHLSSILSQKKINHQMPVWNDRAHSGYYWRRMAALYI</sequence>
<protein>
    <submittedName>
        <fullName evidence="1">Unannotated protein</fullName>
    </submittedName>
</protein>
<dbReference type="EMBL" id="CAFAAL010000229">
    <property type="protein sequence ID" value="CAB4819916.1"/>
    <property type="molecule type" value="Genomic_DNA"/>
</dbReference>
<dbReference type="SUPFAM" id="SSF53474">
    <property type="entry name" value="alpha/beta-Hydrolases"/>
    <property type="match status" value="1"/>
</dbReference>
<dbReference type="AlphaFoldDB" id="A0A6J6ZJI4"/>
<proteinExistence type="predicted"/>